<dbReference type="InterPro" id="IPR029476">
    <property type="entry name" value="DNase_NucA_NucB"/>
</dbReference>
<evidence type="ECO:0000313" key="3">
    <source>
        <dbReference type="Proteomes" id="UP000307808"/>
    </source>
</evidence>
<comment type="caution">
    <text evidence="2">The sequence shown here is derived from an EMBL/GenBank/DDBJ whole genome shotgun (WGS) entry which is preliminary data.</text>
</comment>
<dbReference type="RefSeq" id="WP_137064704.1">
    <property type="nucleotide sequence ID" value="NZ_CP040748.1"/>
</dbReference>
<proteinExistence type="predicted"/>
<dbReference type="Pfam" id="PF14040">
    <property type="entry name" value="DNase_NucA_NucB"/>
    <property type="match status" value="1"/>
</dbReference>
<gene>
    <name evidence="2" type="ORF">FC770_03550</name>
</gene>
<feature type="domain" description="Deoxyribonuclease NucA/NucB" evidence="1">
    <location>
        <begin position="15"/>
        <end position="77"/>
    </location>
</feature>
<dbReference type="Proteomes" id="UP000307808">
    <property type="component" value="Unassembled WGS sequence"/>
</dbReference>
<dbReference type="AlphaFoldDB" id="A0A4U2YTB1"/>
<accession>A0A4U2YTB1</accession>
<evidence type="ECO:0000313" key="2">
    <source>
        <dbReference type="EMBL" id="TKI64244.1"/>
    </source>
</evidence>
<evidence type="ECO:0000259" key="1">
    <source>
        <dbReference type="Pfam" id="PF14040"/>
    </source>
</evidence>
<dbReference type="OrthoDB" id="2751008at2"/>
<reference evidence="2 3" key="1">
    <citation type="submission" date="2019-04" db="EMBL/GenBank/DDBJ databases">
        <authorList>
            <person name="Dong K."/>
        </authorList>
    </citation>
    <scope>NUCLEOTIDE SEQUENCE [LARGE SCALE GENOMIC DNA]</scope>
    <source>
        <strain evidence="3">dk3543</strain>
    </source>
</reference>
<sequence length="86" mass="9997">MNREAASKLCRERSRRKFDCDEYPYAATQQGCYSPYVAARARCRIDDVPVRQNRGAGSLYGWFIRKQRLMIGEDFFIQPVWATGPT</sequence>
<dbReference type="EMBL" id="SZPY01000001">
    <property type="protein sequence ID" value="TKI64244.1"/>
    <property type="molecule type" value="Genomic_DNA"/>
</dbReference>
<protein>
    <recommendedName>
        <fullName evidence="1">Deoxyribonuclease NucA/NucB domain-containing protein</fullName>
    </recommendedName>
</protein>
<name>A0A4U2YTB1_9ACTN</name>
<keyword evidence="3" id="KW-1185">Reference proteome</keyword>
<organism evidence="2 3">
    <name type="scientific">Nocardioides jishulii</name>
    <dbReference type="NCBI Taxonomy" id="2575440"/>
    <lineage>
        <taxon>Bacteria</taxon>
        <taxon>Bacillati</taxon>
        <taxon>Actinomycetota</taxon>
        <taxon>Actinomycetes</taxon>
        <taxon>Propionibacteriales</taxon>
        <taxon>Nocardioidaceae</taxon>
        <taxon>Nocardioides</taxon>
    </lineage>
</organism>